<gene>
    <name evidence="5" type="ORF">OCV69_16085</name>
</gene>
<protein>
    <submittedName>
        <fullName evidence="5">Glycosyltransferase</fullName>
        <ecNumber evidence="5">2.4.-.-</ecNumber>
    </submittedName>
</protein>
<accession>A0ABT2V4K5</accession>
<comment type="similarity">
    <text evidence="1">Belongs to the glycosyltransferase 2 family.</text>
</comment>
<dbReference type="PANTHER" id="PTHR43685">
    <property type="entry name" value="GLYCOSYLTRANSFERASE"/>
    <property type="match status" value="1"/>
</dbReference>
<feature type="domain" description="Glycosyltransferase 2-like" evidence="4">
    <location>
        <begin position="7"/>
        <end position="137"/>
    </location>
</feature>
<name>A0ABT2V4K5_9FIRM</name>
<evidence type="ECO:0000313" key="5">
    <source>
        <dbReference type="EMBL" id="MCU6801416.1"/>
    </source>
</evidence>
<keyword evidence="6" id="KW-1185">Reference proteome</keyword>
<evidence type="ECO:0000256" key="3">
    <source>
        <dbReference type="ARBA" id="ARBA00022679"/>
    </source>
</evidence>
<dbReference type="GO" id="GO:0016757">
    <property type="term" value="F:glycosyltransferase activity"/>
    <property type="evidence" value="ECO:0007669"/>
    <property type="project" value="UniProtKB-KW"/>
</dbReference>
<dbReference type="InterPro" id="IPR050834">
    <property type="entry name" value="Glycosyltransf_2"/>
</dbReference>
<keyword evidence="3 5" id="KW-0808">Transferase</keyword>
<evidence type="ECO:0000259" key="4">
    <source>
        <dbReference type="Pfam" id="PF00535"/>
    </source>
</evidence>
<dbReference type="SUPFAM" id="SSF53448">
    <property type="entry name" value="Nucleotide-diphospho-sugar transferases"/>
    <property type="match status" value="1"/>
</dbReference>
<evidence type="ECO:0000313" key="6">
    <source>
        <dbReference type="Proteomes" id="UP001652395"/>
    </source>
</evidence>
<dbReference type="Proteomes" id="UP001652395">
    <property type="component" value="Unassembled WGS sequence"/>
</dbReference>
<dbReference type="Gene3D" id="3.90.550.10">
    <property type="entry name" value="Spore Coat Polysaccharide Biosynthesis Protein SpsA, Chain A"/>
    <property type="match status" value="1"/>
</dbReference>
<dbReference type="Pfam" id="PF00535">
    <property type="entry name" value="Glycos_transf_2"/>
    <property type="match status" value="1"/>
</dbReference>
<dbReference type="PANTHER" id="PTHR43685:SF5">
    <property type="entry name" value="GLYCOSYLTRANSFERASE EPSE-RELATED"/>
    <property type="match status" value="1"/>
</dbReference>
<evidence type="ECO:0000256" key="1">
    <source>
        <dbReference type="ARBA" id="ARBA00006739"/>
    </source>
</evidence>
<sequence length="275" mass="31614">MGNLKFSVSMCVYGGDNVEYFRSAVDSILNQSKSPDEVVLVVDGPVPDTLDSVIKTYSANPIFHVYRFKENQGHGKARRLGLKKCSNALVALMDADDISVYRRFELELAMFEHNPDLSIVGGQVSEFILSPEKSESVREVPLLDKDIKSYMQKRCPMNQPTVMLKKDDIEEVGGYQDWFCNEDYYLWIRLAVAGKKFANSPETLVNMRMSPDSYKRRGGVRYFQSEAKLQRYMLQKRVINLPTYIMNVGKRLIVQVLMPNSMRSWAFKNFARKKT</sequence>
<reference evidence="5 6" key="1">
    <citation type="journal article" date="2021" name="ISME Commun">
        <title>Automated analysis of genomic sequences facilitates high-throughput and comprehensive description of bacteria.</title>
        <authorList>
            <person name="Hitch T.C.A."/>
        </authorList>
    </citation>
    <scope>NUCLEOTIDE SEQUENCE [LARGE SCALE GENOMIC DNA]</scope>
    <source>
        <strain evidence="6">f_CCE</strain>
    </source>
</reference>
<organism evidence="5 6">
    <name type="scientific">Alitiscatomonas aceti</name>
    <dbReference type="NCBI Taxonomy" id="2981724"/>
    <lineage>
        <taxon>Bacteria</taxon>
        <taxon>Bacillati</taxon>
        <taxon>Bacillota</taxon>
        <taxon>Clostridia</taxon>
        <taxon>Lachnospirales</taxon>
        <taxon>Lachnospiraceae</taxon>
        <taxon>Alitiscatomonas</taxon>
    </lineage>
</organism>
<proteinExistence type="inferred from homology"/>
<dbReference type="InterPro" id="IPR029044">
    <property type="entry name" value="Nucleotide-diphossugar_trans"/>
</dbReference>
<evidence type="ECO:0000256" key="2">
    <source>
        <dbReference type="ARBA" id="ARBA00022676"/>
    </source>
</evidence>
<dbReference type="RefSeq" id="WP_262563235.1">
    <property type="nucleotide sequence ID" value="NZ_JAOQJF010000058.1"/>
</dbReference>
<dbReference type="InterPro" id="IPR001173">
    <property type="entry name" value="Glyco_trans_2-like"/>
</dbReference>
<comment type="caution">
    <text evidence="5">The sequence shown here is derived from an EMBL/GenBank/DDBJ whole genome shotgun (WGS) entry which is preliminary data.</text>
</comment>
<dbReference type="EMBL" id="JAOQJF010000058">
    <property type="protein sequence ID" value="MCU6801416.1"/>
    <property type="molecule type" value="Genomic_DNA"/>
</dbReference>
<keyword evidence="2 5" id="KW-0328">Glycosyltransferase</keyword>
<dbReference type="EC" id="2.4.-.-" evidence="5"/>